<sequence length="277" mass="30236">MPWATFRPIVQREFAGMILEGLYTISLSPKSTGMAPLEENVAGYIFDLPSTSEISLDSSVRDPENKYSLVAFPTNTVLKFNRPSAIIELPPGAWVSFSTAHAQKLPRYCVVQLDPAEAPFGDPFDEKGNYACTGEEDFETYIGVNSVVHMPDTMRSKISVPSGSAVFIRVGADRMVSLPHDTTMVLTTFSDNNVVCVPNKTQISLPDAGNYLSIMSPANSVWTCAGFMGNPHTAITVPPGTMISVGTEIPRYRAIVFAVVVVACRVLFRRRADVVFD</sequence>
<dbReference type="Proteomes" id="UP000660262">
    <property type="component" value="Unassembled WGS sequence"/>
</dbReference>
<gene>
    <name evidence="1" type="ORF">PPROV_000022100</name>
</gene>
<dbReference type="AlphaFoldDB" id="A0A830H2X7"/>
<organism evidence="1 2">
    <name type="scientific">Pycnococcus provasolii</name>
    <dbReference type="NCBI Taxonomy" id="41880"/>
    <lineage>
        <taxon>Eukaryota</taxon>
        <taxon>Viridiplantae</taxon>
        <taxon>Chlorophyta</taxon>
        <taxon>Pseudoscourfieldiophyceae</taxon>
        <taxon>Pseudoscourfieldiales</taxon>
        <taxon>Pycnococcaceae</taxon>
        <taxon>Pycnococcus</taxon>
    </lineage>
</organism>
<keyword evidence="2" id="KW-1185">Reference proteome</keyword>
<evidence type="ECO:0000313" key="1">
    <source>
        <dbReference type="EMBL" id="GHP01465.1"/>
    </source>
</evidence>
<evidence type="ECO:0000313" key="2">
    <source>
        <dbReference type="Proteomes" id="UP000660262"/>
    </source>
</evidence>
<protein>
    <submittedName>
        <fullName evidence="1">Uncharacterized protein</fullName>
    </submittedName>
</protein>
<name>A0A830H2X7_9CHLO</name>
<comment type="caution">
    <text evidence="1">The sequence shown here is derived from an EMBL/GenBank/DDBJ whole genome shotgun (WGS) entry which is preliminary data.</text>
</comment>
<accession>A0A830H2X7</accession>
<reference evidence="1" key="1">
    <citation type="submission" date="2020-10" db="EMBL/GenBank/DDBJ databases">
        <title>Unveiling of a novel bifunctional photoreceptor, Dualchrome1, isolated from a cosmopolitan green alga.</title>
        <authorList>
            <person name="Suzuki S."/>
            <person name="Kawachi M."/>
        </authorList>
    </citation>
    <scope>NUCLEOTIDE SEQUENCE</scope>
    <source>
        <strain evidence="1">NIES 2893</strain>
    </source>
</reference>
<proteinExistence type="predicted"/>
<dbReference type="EMBL" id="BNJQ01000001">
    <property type="protein sequence ID" value="GHP01465.1"/>
    <property type="molecule type" value="Genomic_DNA"/>
</dbReference>